<feature type="compositionally biased region" description="Pro residues" evidence="1">
    <location>
        <begin position="196"/>
        <end position="207"/>
    </location>
</feature>
<evidence type="ECO:0000313" key="4">
    <source>
        <dbReference type="Proteomes" id="UP000198582"/>
    </source>
</evidence>
<dbReference type="PANTHER" id="PTHR42059">
    <property type="entry name" value="TNT DOMAIN-CONTAINING PROTEIN"/>
    <property type="match status" value="1"/>
</dbReference>
<name>A0A1H8YPN1_9PSEU</name>
<protein>
    <recommendedName>
        <fullName evidence="2">TNT domain-containing protein</fullName>
    </recommendedName>
</protein>
<accession>A0A1H8YPN1</accession>
<feature type="region of interest" description="Disordered" evidence="1">
    <location>
        <begin position="176"/>
        <end position="215"/>
    </location>
</feature>
<gene>
    <name evidence="3" type="ORF">SAMN04489732_13731</name>
</gene>
<feature type="region of interest" description="Disordered" evidence="1">
    <location>
        <begin position="1"/>
        <end position="108"/>
    </location>
</feature>
<dbReference type="AlphaFoldDB" id="A0A1H8YPN1"/>
<reference evidence="3 4" key="1">
    <citation type="submission" date="2016-10" db="EMBL/GenBank/DDBJ databases">
        <authorList>
            <person name="de Groot N.N."/>
        </authorList>
    </citation>
    <scope>NUCLEOTIDE SEQUENCE [LARGE SCALE GENOMIC DNA]</scope>
    <source>
        <strain evidence="3 4">DSM 44993</strain>
    </source>
</reference>
<feature type="compositionally biased region" description="Low complexity" evidence="1">
    <location>
        <begin position="72"/>
        <end position="90"/>
    </location>
</feature>
<evidence type="ECO:0000259" key="2">
    <source>
        <dbReference type="Pfam" id="PF14021"/>
    </source>
</evidence>
<organism evidence="3 4">
    <name type="scientific">Amycolatopsis saalfeldensis</name>
    <dbReference type="NCBI Taxonomy" id="394193"/>
    <lineage>
        <taxon>Bacteria</taxon>
        <taxon>Bacillati</taxon>
        <taxon>Actinomycetota</taxon>
        <taxon>Actinomycetes</taxon>
        <taxon>Pseudonocardiales</taxon>
        <taxon>Pseudonocardiaceae</taxon>
        <taxon>Amycolatopsis</taxon>
    </lineage>
</organism>
<evidence type="ECO:0000256" key="1">
    <source>
        <dbReference type="SAM" id="MobiDB-lite"/>
    </source>
</evidence>
<keyword evidence="4" id="KW-1185">Reference proteome</keyword>
<proteinExistence type="predicted"/>
<dbReference type="Proteomes" id="UP000198582">
    <property type="component" value="Unassembled WGS sequence"/>
</dbReference>
<dbReference type="PANTHER" id="PTHR42059:SF1">
    <property type="entry name" value="TNT DOMAIN-CONTAINING PROTEIN"/>
    <property type="match status" value="1"/>
</dbReference>
<sequence>MTEQAEPADTDVSTGPIRLPAQYGGLLDAGGFEDVPTPPSGNRLPPVPHRGSAPGPSRSPGVPAPYQPGPSAPRQAHQQAYQQQQYQRPYPQQPQPPRRKPPMGAPRTERESVLALFLVHMFPIGHLPVAAARPAEQLPIPAETDDVGRAPFDHPDSALLDDSDALHYVTRGLRRTPTPPAAVEPPAELLTGYEPPADPEPSGPVWPPEGGLDHPEPVVLPKDTVLDRFGGEHGRVFAPDGTQFARRSLPPSAVDEGYRRYRVVKPVPMWRSTSPAWFGGPGGGIRYRAVLAADELVTLGFLAEVTGEKR</sequence>
<evidence type="ECO:0000313" key="3">
    <source>
        <dbReference type="EMBL" id="SEP54130.1"/>
    </source>
</evidence>
<dbReference type="InterPro" id="IPR053024">
    <property type="entry name" value="Fungal_surface_NADase"/>
</dbReference>
<dbReference type="GO" id="GO:0050135">
    <property type="term" value="F:NADP+ nucleosidase activity"/>
    <property type="evidence" value="ECO:0007669"/>
    <property type="project" value="InterPro"/>
</dbReference>
<dbReference type="RefSeq" id="WP_245787803.1">
    <property type="nucleotide sequence ID" value="NZ_FOEF01000037.1"/>
</dbReference>
<dbReference type="InterPro" id="IPR025331">
    <property type="entry name" value="TNT"/>
</dbReference>
<dbReference type="STRING" id="394193.SAMN04489732_13731"/>
<dbReference type="Pfam" id="PF14021">
    <property type="entry name" value="TNT"/>
    <property type="match status" value="1"/>
</dbReference>
<feature type="compositionally biased region" description="Pro residues" evidence="1">
    <location>
        <begin position="62"/>
        <end position="71"/>
    </location>
</feature>
<dbReference type="EMBL" id="FOEF01000037">
    <property type="protein sequence ID" value="SEP54130.1"/>
    <property type="molecule type" value="Genomic_DNA"/>
</dbReference>
<feature type="domain" description="TNT" evidence="2">
    <location>
        <begin position="220"/>
        <end position="305"/>
    </location>
</feature>